<evidence type="ECO:0000256" key="1">
    <source>
        <dbReference type="SAM" id="Phobius"/>
    </source>
</evidence>
<dbReference type="RefSeq" id="WP_007478756.1">
    <property type="nucleotide sequence ID" value="NZ_CAXSTI010000002.1"/>
</dbReference>
<dbReference type="AlphaFoldDB" id="A0A7J4XPR2"/>
<dbReference type="GeneID" id="93115778"/>
<sequence length="206" mass="24442">MTAPADTIVYDSLTVAYWQGQPEYDYNRELITPEFDLIAWLNLWLGKLLQKIFGSTFAEKYTETILVALFVVALLLIVWFIYKKRPELFMRSKRTLPYRVEEDTIYGVDFQKEIDAAVFRNDYREAVRLLYLQTLKFLSDAGKIDWQPYKTPTEYIYEIKIDTLKTPFRELTNRFLRVRYGNFEATVVLYREMQAFQKEMVEGGGV</sequence>
<protein>
    <submittedName>
        <fullName evidence="3">DUF4129 domain-containing protein</fullName>
    </submittedName>
</protein>
<keyword evidence="1" id="KW-0812">Transmembrane</keyword>
<evidence type="ECO:0000313" key="4">
    <source>
        <dbReference type="Proteomes" id="UP000422221"/>
    </source>
</evidence>
<feature type="transmembrane region" description="Helical" evidence="1">
    <location>
        <begin position="64"/>
        <end position="82"/>
    </location>
</feature>
<keyword evidence="1" id="KW-0472">Membrane</keyword>
<feature type="domain" description="Protein-glutamine gamma-glutamyltransferase-like C-terminal" evidence="2">
    <location>
        <begin position="130"/>
        <end position="194"/>
    </location>
</feature>
<reference evidence="3 4" key="1">
    <citation type="journal article" date="2019" name="Nat. Med.">
        <title>A library of human gut bacterial isolates paired with longitudinal multiomics data enables mechanistic microbiome research.</title>
        <authorList>
            <person name="Poyet M."/>
            <person name="Groussin M."/>
            <person name="Gibbons S.M."/>
            <person name="Avila-Pacheco J."/>
            <person name="Jiang X."/>
            <person name="Kearney S.M."/>
            <person name="Perrotta A.R."/>
            <person name="Berdy B."/>
            <person name="Zhao S."/>
            <person name="Lieberman T.D."/>
            <person name="Swanson P.K."/>
            <person name="Smith M."/>
            <person name="Roesemann S."/>
            <person name="Alexander J.E."/>
            <person name="Rich S.A."/>
            <person name="Livny J."/>
            <person name="Vlamakis H."/>
            <person name="Clish C."/>
            <person name="Bullock K."/>
            <person name="Deik A."/>
            <person name="Scott J."/>
            <person name="Pierce K.A."/>
            <person name="Xavier R.J."/>
            <person name="Alm E.J."/>
        </authorList>
    </citation>
    <scope>NUCLEOTIDE SEQUENCE [LARGE SCALE GENOMIC DNA]</scope>
    <source>
        <strain evidence="3 4">BIOML-A10</strain>
    </source>
</reference>
<organism evidence="3 4">
    <name type="scientific">Bacteroides salyersiae</name>
    <dbReference type="NCBI Taxonomy" id="291644"/>
    <lineage>
        <taxon>Bacteria</taxon>
        <taxon>Pseudomonadati</taxon>
        <taxon>Bacteroidota</taxon>
        <taxon>Bacteroidia</taxon>
        <taxon>Bacteroidales</taxon>
        <taxon>Bacteroidaceae</taxon>
        <taxon>Bacteroides</taxon>
    </lineage>
</organism>
<dbReference type="EMBL" id="VWMK01000001">
    <property type="protein sequence ID" value="KAA3770763.1"/>
    <property type="molecule type" value="Genomic_DNA"/>
</dbReference>
<keyword evidence="1" id="KW-1133">Transmembrane helix</keyword>
<accession>A0A7J4XPR2</accession>
<dbReference type="InterPro" id="IPR025403">
    <property type="entry name" value="TgpA-like_C"/>
</dbReference>
<dbReference type="Proteomes" id="UP000422221">
    <property type="component" value="Unassembled WGS sequence"/>
</dbReference>
<evidence type="ECO:0000313" key="3">
    <source>
        <dbReference type="EMBL" id="KAA3770763.1"/>
    </source>
</evidence>
<dbReference type="Pfam" id="PF13559">
    <property type="entry name" value="DUF4129"/>
    <property type="match status" value="1"/>
</dbReference>
<proteinExistence type="predicted"/>
<evidence type="ECO:0000259" key="2">
    <source>
        <dbReference type="Pfam" id="PF13559"/>
    </source>
</evidence>
<gene>
    <name evidence="3" type="ORF">F3F73_02140</name>
</gene>
<name>A0A7J4XPR2_9BACE</name>
<comment type="caution">
    <text evidence="3">The sequence shown here is derived from an EMBL/GenBank/DDBJ whole genome shotgun (WGS) entry which is preliminary data.</text>
</comment>